<evidence type="ECO:0000313" key="5">
    <source>
        <dbReference type="EMBL" id="ALG15192.1"/>
    </source>
</evidence>
<accession>A0A0N9IFF0</accession>
<dbReference type="STRING" id="860235.AOZ06_31180"/>
<keyword evidence="6" id="KW-1185">Reference proteome</keyword>
<dbReference type="PANTHER" id="PTHR43649">
    <property type="entry name" value="ARABINOSE-BINDING PROTEIN-RELATED"/>
    <property type="match status" value="1"/>
</dbReference>
<dbReference type="Proteomes" id="UP000063699">
    <property type="component" value="Chromosome"/>
</dbReference>
<dbReference type="PANTHER" id="PTHR43649:SF31">
    <property type="entry name" value="SN-GLYCEROL-3-PHOSPHATE-BINDING PERIPLASMIC PROTEIN UGPB"/>
    <property type="match status" value="1"/>
</dbReference>
<name>A0A0N9IFF0_9PSEU</name>
<keyword evidence="4" id="KW-0732">Signal</keyword>
<dbReference type="Pfam" id="PF13416">
    <property type="entry name" value="SBP_bac_8"/>
    <property type="match status" value="1"/>
</dbReference>
<evidence type="ECO:0000256" key="2">
    <source>
        <dbReference type="ARBA" id="ARBA00008520"/>
    </source>
</evidence>
<evidence type="ECO:0000256" key="4">
    <source>
        <dbReference type="ARBA" id="ARBA00022729"/>
    </source>
</evidence>
<gene>
    <name evidence="5" type="ORF">AOZ06_31180</name>
</gene>
<proteinExistence type="inferred from homology"/>
<dbReference type="EMBL" id="CP012752">
    <property type="protein sequence ID" value="ALG15192.1"/>
    <property type="molecule type" value="Genomic_DNA"/>
</dbReference>
<keyword evidence="3" id="KW-0813">Transport</keyword>
<sequence length="434" mass="48308">MNRTVVEAWLADLTFPHYMDTLYARAREFEKAHPEYEVRIRGIDFHDMPATVTRAANDGSVPAIAEFYYTQSPDALDMVEPAGKPVFASVEEEVGGRDEILGEPVVLDDLEPALRANYTSYGQLRSLPTVATTYHLFTNMTILRAAGVDEVPETWQDLRTACERIAQLPDGPQHAISWANHGIPFQHALAVQGGHIADNGNGRRGRAGKVDFTSKEMLAWVSWWQQLHKDGLYHYSGEIGDWFGTFHSFAGQRTAFRFSSSNDLGSTVDAAQRAGFELAVSRFPYNADVPYHGNVVAGTSLWLADGLDPATRDGALAFMQYLANPVNAAAYHKEHSFIPVTRSAFALLEREGWFDAHPHYRAPSEQIGMMMTEGRSPAGALVGKYFEIQDILTEGMHEVLAHDVDPVQALTKAQAEAQHLLDKYLAERPFSPWR</sequence>
<comment type="subcellular location">
    <subcellularLocation>
        <location evidence="1">Cell envelope</location>
    </subcellularLocation>
</comment>
<dbReference type="GO" id="GO:0030313">
    <property type="term" value="C:cell envelope"/>
    <property type="evidence" value="ECO:0007669"/>
    <property type="project" value="UniProtKB-SubCell"/>
</dbReference>
<dbReference type="OrthoDB" id="9780991at2"/>
<dbReference type="SUPFAM" id="SSF53850">
    <property type="entry name" value="Periplasmic binding protein-like II"/>
    <property type="match status" value="1"/>
</dbReference>
<dbReference type="InterPro" id="IPR006059">
    <property type="entry name" value="SBP"/>
</dbReference>
<dbReference type="Gene3D" id="3.40.190.10">
    <property type="entry name" value="Periplasmic binding protein-like II"/>
    <property type="match status" value="2"/>
</dbReference>
<comment type="similarity">
    <text evidence="2">Belongs to the bacterial solute-binding protein 1 family.</text>
</comment>
<dbReference type="KEGG" id="kphy:AOZ06_31180"/>
<reference evidence="5 6" key="1">
    <citation type="submission" date="2015-07" db="EMBL/GenBank/DDBJ databases">
        <title>Genome sequencing of Kibdelosporangium phytohabitans.</title>
        <authorList>
            <person name="Qin S."/>
            <person name="Xing K."/>
        </authorList>
    </citation>
    <scope>NUCLEOTIDE SEQUENCE [LARGE SCALE GENOMIC DNA]</scope>
    <source>
        <strain evidence="5 6">KLBMP1111</strain>
    </source>
</reference>
<protein>
    <submittedName>
        <fullName evidence="5">Phosphate ABC transporter</fullName>
    </submittedName>
</protein>
<dbReference type="InterPro" id="IPR050490">
    <property type="entry name" value="Bact_solute-bd_prot1"/>
</dbReference>
<evidence type="ECO:0000256" key="1">
    <source>
        <dbReference type="ARBA" id="ARBA00004196"/>
    </source>
</evidence>
<evidence type="ECO:0000313" key="6">
    <source>
        <dbReference type="Proteomes" id="UP000063699"/>
    </source>
</evidence>
<dbReference type="AlphaFoldDB" id="A0A0N9IFF0"/>
<organism evidence="5 6">
    <name type="scientific">Kibdelosporangium phytohabitans</name>
    <dbReference type="NCBI Taxonomy" id="860235"/>
    <lineage>
        <taxon>Bacteria</taxon>
        <taxon>Bacillati</taxon>
        <taxon>Actinomycetota</taxon>
        <taxon>Actinomycetes</taxon>
        <taxon>Pseudonocardiales</taxon>
        <taxon>Pseudonocardiaceae</taxon>
        <taxon>Kibdelosporangium</taxon>
    </lineage>
</organism>
<evidence type="ECO:0000256" key="3">
    <source>
        <dbReference type="ARBA" id="ARBA00022448"/>
    </source>
</evidence>